<sequence>MTKDVRACVFGIPLAAICRVHTSGFVYRIIDTTRTSSTPSLIFSIEPQKVSPYGTSSTLTSALFPNPANFSSILWIHLFYGWRSVSEELLIQSARLSSGCNLVGDQGNWKEDFFSLKKTFEEEEPFDWG</sequence>
<organism evidence="1 2">
    <name type="scientific">Caerostris darwini</name>
    <dbReference type="NCBI Taxonomy" id="1538125"/>
    <lineage>
        <taxon>Eukaryota</taxon>
        <taxon>Metazoa</taxon>
        <taxon>Ecdysozoa</taxon>
        <taxon>Arthropoda</taxon>
        <taxon>Chelicerata</taxon>
        <taxon>Arachnida</taxon>
        <taxon>Araneae</taxon>
        <taxon>Araneomorphae</taxon>
        <taxon>Entelegynae</taxon>
        <taxon>Araneoidea</taxon>
        <taxon>Araneidae</taxon>
        <taxon>Caerostris</taxon>
    </lineage>
</organism>
<evidence type="ECO:0000313" key="1">
    <source>
        <dbReference type="EMBL" id="GIY10597.1"/>
    </source>
</evidence>
<gene>
    <name evidence="1" type="ORF">CDAR_92001</name>
</gene>
<dbReference type="AlphaFoldDB" id="A0AAV4QMV2"/>
<comment type="caution">
    <text evidence="1">The sequence shown here is derived from an EMBL/GenBank/DDBJ whole genome shotgun (WGS) entry which is preliminary data.</text>
</comment>
<reference evidence="1 2" key="1">
    <citation type="submission" date="2021-06" db="EMBL/GenBank/DDBJ databases">
        <title>Caerostris darwini draft genome.</title>
        <authorList>
            <person name="Kono N."/>
            <person name="Arakawa K."/>
        </authorList>
    </citation>
    <scope>NUCLEOTIDE SEQUENCE [LARGE SCALE GENOMIC DNA]</scope>
</reference>
<keyword evidence="2" id="KW-1185">Reference proteome</keyword>
<evidence type="ECO:0000313" key="2">
    <source>
        <dbReference type="Proteomes" id="UP001054837"/>
    </source>
</evidence>
<accession>A0AAV4QMV2</accession>
<dbReference type="EMBL" id="BPLQ01004772">
    <property type="protein sequence ID" value="GIY10597.1"/>
    <property type="molecule type" value="Genomic_DNA"/>
</dbReference>
<protein>
    <submittedName>
        <fullName evidence="1">Uncharacterized protein</fullName>
    </submittedName>
</protein>
<name>A0AAV4QMV2_9ARAC</name>
<proteinExistence type="predicted"/>
<dbReference type="Proteomes" id="UP001054837">
    <property type="component" value="Unassembled WGS sequence"/>
</dbReference>